<dbReference type="Gene3D" id="3.40.250.10">
    <property type="entry name" value="Rhodanese-like domain"/>
    <property type="match status" value="1"/>
</dbReference>
<feature type="domain" description="Rhodanese" evidence="2">
    <location>
        <begin position="125"/>
        <end position="222"/>
    </location>
</feature>
<accession>X5HJE5</accession>
<comment type="function">
    <text evidence="1">Catalyzes oxygen-dependent 5-hydroxyuridine (ho5U) modification at position 34 in tRNAs.</text>
</comment>
<evidence type="ECO:0000313" key="3">
    <source>
        <dbReference type="EMBL" id="AHX11199.1"/>
    </source>
</evidence>
<dbReference type="PANTHER" id="PTHR43268:SF3">
    <property type="entry name" value="RHODANESE-LIKE DOMAIN-CONTAINING PROTEIN 7-RELATED"/>
    <property type="match status" value="1"/>
</dbReference>
<keyword evidence="1" id="KW-0819">tRNA processing</keyword>
<dbReference type="SMART" id="SM00450">
    <property type="entry name" value="RHOD"/>
    <property type="match status" value="1"/>
</dbReference>
<dbReference type="GO" id="GO:0006400">
    <property type="term" value="P:tRNA modification"/>
    <property type="evidence" value="ECO:0007669"/>
    <property type="project" value="UniProtKB-UniRule"/>
</dbReference>
<reference evidence="3 4" key="1">
    <citation type="submission" date="2014-03" db="EMBL/GenBank/DDBJ databases">
        <title>Sequencing and Comparison of Genomes and Transcriptome Profiles of Human Ehrlichiosis Agents.</title>
        <authorList>
            <person name="Lin M."/>
            <person name="Daugherty S.C."/>
            <person name="Nagaraj S."/>
            <person name="Cheng Z."/>
            <person name="Xiong Q."/>
            <person name="Lin F.-Y."/>
            <person name="Sengamalay N."/>
            <person name="Ott S."/>
            <person name="Godinez A."/>
            <person name="Tallon L.J."/>
            <person name="Sadzewicz L."/>
            <person name="Fraser C.M."/>
            <person name="Dunning Hotopp J.C."/>
            <person name="Rikihisa Y."/>
        </authorList>
    </citation>
    <scope>NUCLEOTIDE SEQUENCE [LARGE SCALE GENOMIC DNA]</scope>
    <source>
        <strain evidence="3 4">Oregon</strain>
    </source>
</reference>
<comment type="catalytic activity">
    <reaction evidence="1">
        <text>uridine(34) in tRNA + AH2 + O2 = 5-hydroxyuridine(34) in tRNA + A + H2O</text>
        <dbReference type="Rhea" id="RHEA:64224"/>
        <dbReference type="Rhea" id="RHEA-COMP:11727"/>
        <dbReference type="Rhea" id="RHEA-COMP:13381"/>
        <dbReference type="ChEBI" id="CHEBI:13193"/>
        <dbReference type="ChEBI" id="CHEBI:15377"/>
        <dbReference type="ChEBI" id="CHEBI:15379"/>
        <dbReference type="ChEBI" id="CHEBI:17499"/>
        <dbReference type="ChEBI" id="CHEBI:65315"/>
        <dbReference type="ChEBI" id="CHEBI:136877"/>
    </reaction>
</comment>
<protein>
    <recommendedName>
        <fullName evidence="1">tRNA uridine(34) hydroxylase</fullName>
        <ecNumber evidence="1">1.14.-.-</ecNumber>
    </recommendedName>
    <alternativeName>
        <fullName evidence="1">tRNA hydroxylation protein O</fullName>
    </alternativeName>
</protein>
<dbReference type="InterPro" id="IPR040503">
    <property type="entry name" value="TRHO_N"/>
</dbReference>
<proteinExistence type="inferred from homology"/>
<evidence type="ECO:0000256" key="1">
    <source>
        <dbReference type="HAMAP-Rule" id="MF_00469"/>
    </source>
</evidence>
<dbReference type="OrthoDB" id="9778326at2"/>
<organism evidence="3 4">
    <name type="scientific">Neorickettsia helminthoeca str. Oregon</name>
    <dbReference type="NCBI Taxonomy" id="1286528"/>
    <lineage>
        <taxon>Bacteria</taxon>
        <taxon>Pseudomonadati</taxon>
        <taxon>Pseudomonadota</taxon>
        <taxon>Alphaproteobacteria</taxon>
        <taxon>Rickettsiales</taxon>
        <taxon>Anaplasmataceae</taxon>
        <taxon>Neorickettsia</taxon>
    </lineage>
</organism>
<dbReference type="Gene3D" id="3.30.70.100">
    <property type="match status" value="1"/>
</dbReference>
<name>X5HJE5_9RICK</name>
<dbReference type="SUPFAM" id="SSF52821">
    <property type="entry name" value="Rhodanese/Cell cycle control phosphatase"/>
    <property type="match status" value="1"/>
</dbReference>
<evidence type="ECO:0000313" key="4">
    <source>
        <dbReference type="Proteomes" id="UP000023755"/>
    </source>
</evidence>
<keyword evidence="1" id="KW-0560">Oxidoreductase</keyword>
<evidence type="ECO:0000259" key="2">
    <source>
        <dbReference type="PROSITE" id="PS50206"/>
    </source>
</evidence>
<dbReference type="GO" id="GO:0016705">
    <property type="term" value="F:oxidoreductase activity, acting on paired donors, with incorporation or reduction of molecular oxygen"/>
    <property type="evidence" value="ECO:0007669"/>
    <property type="project" value="UniProtKB-UniRule"/>
</dbReference>
<dbReference type="KEGG" id="nhm:NHE_0237"/>
<dbReference type="InterPro" id="IPR036873">
    <property type="entry name" value="Rhodanese-like_dom_sf"/>
</dbReference>
<dbReference type="PROSITE" id="PS50206">
    <property type="entry name" value="RHODANESE_3"/>
    <property type="match status" value="1"/>
</dbReference>
<dbReference type="Pfam" id="PF00581">
    <property type="entry name" value="Rhodanese"/>
    <property type="match status" value="1"/>
</dbReference>
<dbReference type="PANTHER" id="PTHR43268">
    <property type="entry name" value="THIOSULFATE SULFURTRANSFERASE/RHODANESE-LIKE DOMAIN-CONTAINING PROTEIN 2"/>
    <property type="match status" value="1"/>
</dbReference>
<dbReference type="CDD" id="cd01518">
    <property type="entry name" value="RHOD_YceA"/>
    <property type="match status" value="1"/>
</dbReference>
<dbReference type="InterPro" id="IPR020936">
    <property type="entry name" value="TrhO"/>
</dbReference>
<dbReference type="EMBL" id="CP007481">
    <property type="protein sequence ID" value="AHX11199.1"/>
    <property type="molecule type" value="Genomic_DNA"/>
</dbReference>
<dbReference type="RefSeq" id="WP_038559024.1">
    <property type="nucleotide sequence ID" value="NZ_CP007481.1"/>
</dbReference>
<keyword evidence="4" id="KW-1185">Reference proteome</keyword>
<dbReference type="InterPro" id="IPR001763">
    <property type="entry name" value="Rhodanese-like_dom"/>
</dbReference>
<dbReference type="STRING" id="1286528.NHE_0237"/>
<gene>
    <name evidence="1" type="primary">trhO</name>
    <name evidence="3" type="ORF">NHE_0237</name>
</gene>
<comment type="similarity">
    <text evidence="1">Belongs to the TrhO family.</text>
</comment>
<dbReference type="HOGENOM" id="CLU_038878_0_1_5"/>
<dbReference type="HAMAP" id="MF_00469">
    <property type="entry name" value="TrhO"/>
    <property type="match status" value="1"/>
</dbReference>
<dbReference type="Proteomes" id="UP000023755">
    <property type="component" value="Chromosome"/>
</dbReference>
<dbReference type="EC" id="1.14.-.-" evidence="1"/>
<sequence length="281" mass="32812">MEKFTLITFYHFVDLENYEDMKDELLEYCLRNNIRGTIILAEEGINASIAGENWSIRGFLSFIQTDDRFRDLEWKESLVDFQPFQEMKVRLKREVVALGDADLEKMTGAEVGEYVQPEDWDAFIARDDVKTIDTRNLYETKIGKFKYSIDPETTNFREFRDWVQKWINENNISMDQKVAMYCTGGVRCEKSTSYMKKIGFKNVFHLKGGILNYFIKTRNRGGSWLGNCFVFDDRVAVNENLKPVELECLVCNRVVDTDDLKNIPRGKVMCSKCSHQEAVNQ</sequence>
<dbReference type="Pfam" id="PF17773">
    <property type="entry name" value="UPF0176_N"/>
    <property type="match status" value="1"/>
</dbReference>
<dbReference type="AlphaFoldDB" id="X5HJE5"/>